<accession>A0ABD0RAK5</accession>
<dbReference type="Proteomes" id="UP001529510">
    <property type="component" value="Unassembled WGS sequence"/>
</dbReference>
<feature type="non-terminal residue" evidence="1">
    <location>
        <position position="1"/>
    </location>
</feature>
<sequence>KRTDRLNLSMNEVNVTGLQGDQERHCVLEKIESNAFICKIKGKSGAITAVDSLT</sequence>
<reference evidence="1 2" key="1">
    <citation type="submission" date="2024-05" db="EMBL/GenBank/DDBJ databases">
        <title>Genome sequencing and assembly of Indian major carp, Cirrhinus mrigala (Hamilton, 1822).</title>
        <authorList>
            <person name="Mohindra V."/>
            <person name="Chowdhury L.M."/>
            <person name="Lal K."/>
            <person name="Jena J.K."/>
        </authorList>
    </citation>
    <scope>NUCLEOTIDE SEQUENCE [LARGE SCALE GENOMIC DNA]</scope>
    <source>
        <strain evidence="1">CM1030</strain>
        <tissue evidence="1">Blood</tissue>
    </source>
</reference>
<protein>
    <submittedName>
        <fullName evidence="1">Uncharacterized protein</fullName>
    </submittedName>
</protein>
<feature type="non-terminal residue" evidence="1">
    <location>
        <position position="54"/>
    </location>
</feature>
<name>A0ABD0RAK5_CIRMR</name>
<proteinExistence type="predicted"/>
<comment type="caution">
    <text evidence="1">The sequence shown here is derived from an EMBL/GenBank/DDBJ whole genome shotgun (WGS) entry which is preliminary data.</text>
</comment>
<evidence type="ECO:0000313" key="1">
    <source>
        <dbReference type="EMBL" id="KAL0195554.1"/>
    </source>
</evidence>
<dbReference type="AlphaFoldDB" id="A0ABD0RAK5"/>
<keyword evidence="2" id="KW-1185">Reference proteome</keyword>
<organism evidence="1 2">
    <name type="scientific">Cirrhinus mrigala</name>
    <name type="common">Mrigala</name>
    <dbReference type="NCBI Taxonomy" id="683832"/>
    <lineage>
        <taxon>Eukaryota</taxon>
        <taxon>Metazoa</taxon>
        <taxon>Chordata</taxon>
        <taxon>Craniata</taxon>
        <taxon>Vertebrata</taxon>
        <taxon>Euteleostomi</taxon>
        <taxon>Actinopterygii</taxon>
        <taxon>Neopterygii</taxon>
        <taxon>Teleostei</taxon>
        <taxon>Ostariophysi</taxon>
        <taxon>Cypriniformes</taxon>
        <taxon>Cyprinidae</taxon>
        <taxon>Labeoninae</taxon>
        <taxon>Labeonini</taxon>
        <taxon>Cirrhinus</taxon>
    </lineage>
</organism>
<dbReference type="EMBL" id="JAMKFB020000004">
    <property type="protein sequence ID" value="KAL0195554.1"/>
    <property type="molecule type" value="Genomic_DNA"/>
</dbReference>
<gene>
    <name evidence="1" type="ORF">M9458_009126</name>
</gene>
<evidence type="ECO:0000313" key="2">
    <source>
        <dbReference type="Proteomes" id="UP001529510"/>
    </source>
</evidence>